<dbReference type="Pfam" id="PF00107">
    <property type="entry name" value="ADH_zinc_N"/>
    <property type="match status" value="1"/>
</dbReference>
<evidence type="ECO:0000313" key="5">
    <source>
        <dbReference type="Proteomes" id="UP001207605"/>
    </source>
</evidence>
<dbReference type="Proteomes" id="UP001207605">
    <property type="component" value="Unassembled WGS sequence"/>
</dbReference>
<name>A0ABT2S4N7_9FIRM</name>
<dbReference type="Gene3D" id="3.40.50.720">
    <property type="entry name" value="NAD(P)-binding Rossmann-like Domain"/>
    <property type="match status" value="1"/>
</dbReference>
<dbReference type="RefSeq" id="WP_262581128.1">
    <property type="nucleotide sequence ID" value="NZ_JAOQJV010000004.1"/>
</dbReference>
<sequence length="337" mass="37412">MKRIKAKLTRAGHFELYEEQMPELKEDEVLLKMISVGLCHSDVPAYLGTSAMGKSPLGFEAMVKNIQYPMGLGHEPVAVVQEIGRSVTKFKTGDYVTGVSSECFTSHMMLNENKRLVKIPDTEKPIDACLGEPMMCVANIVQAANPRFGDHVAVIGCGFMGLLAIAGLKNDRLGSLTAIDFDSDRLKLAEKYGASETICPLQEDLQSSMMNITKGKGFDVVIEITGSLKGLASALQIIRIAGRGKILAPSMYTKNEIFTEEMAYNMMYRSPIIHVVHPWYCENYMDVLKKAVDAYVKDIFPTDKLITHRIPVTEINEGFQLLTTNPKEYIKGIITFN</sequence>
<dbReference type="EMBL" id="JAOQJV010000004">
    <property type="protein sequence ID" value="MCU6699560.1"/>
    <property type="molecule type" value="Genomic_DNA"/>
</dbReference>
<dbReference type="SUPFAM" id="SSF51735">
    <property type="entry name" value="NAD(P)-binding Rossmann-fold domains"/>
    <property type="match status" value="1"/>
</dbReference>
<accession>A0ABT2S4N7</accession>
<gene>
    <name evidence="4" type="ORF">OCV65_04830</name>
</gene>
<dbReference type="PANTHER" id="PTHR43401">
    <property type="entry name" value="L-THREONINE 3-DEHYDROGENASE"/>
    <property type="match status" value="1"/>
</dbReference>
<evidence type="ECO:0000259" key="3">
    <source>
        <dbReference type="Pfam" id="PF08240"/>
    </source>
</evidence>
<evidence type="ECO:0000259" key="2">
    <source>
        <dbReference type="Pfam" id="PF00107"/>
    </source>
</evidence>
<organism evidence="4 5">
    <name type="scientific">Dorea ammoniilytica</name>
    <dbReference type="NCBI Taxonomy" id="2981788"/>
    <lineage>
        <taxon>Bacteria</taxon>
        <taxon>Bacillati</taxon>
        <taxon>Bacillota</taxon>
        <taxon>Clostridia</taxon>
        <taxon>Lachnospirales</taxon>
        <taxon>Lachnospiraceae</taxon>
        <taxon>Dorea</taxon>
    </lineage>
</organism>
<dbReference type="Gene3D" id="3.90.180.10">
    <property type="entry name" value="Medium-chain alcohol dehydrogenases, catalytic domain"/>
    <property type="match status" value="2"/>
</dbReference>
<keyword evidence="1" id="KW-0560">Oxidoreductase</keyword>
<dbReference type="SUPFAM" id="SSF50129">
    <property type="entry name" value="GroES-like"/>
    <property type="match status" value="1"/>
</dbReference>
<dbReference type="InterPro" id="IPR011032">
    <property type="entry name" value="GroES-like_sf"/>
</dbReference>
<comment type="caution">
    <text evidence="4">The sequence shown here is derived from an EMBL/GenBank/DDBJ whole genome shotgun (WGS) entry which is preliminary data.</text>
</comment>
<feature type="domain" description="Alcohol dehydrogenase-like C-terminal" evidence="2">
    <location>
        <begin position="161"/>
        <end position="248"/>
    </location>
</feature>
<dbReference type="InterPro" id="IPR013149">
    <property type="entry name" value="ADH-like_C"/>
</dbReference>
<dbReference type="InterPro" id="IPR050129">
    <property type="entry name" value="Zn_alcohol_dh"/>
</dbReference>
<feature type="domain" description="Alcohol dehydrogenase-like N-terminal" evidence="3">
    <location>
        <begin position="26"/>
        <end position="115"/>
    </location>
</feature>
<dbReference type="InterPro" id="IPR036291">
    <property type="entry name" value="NAD(P)-bd_dom_sf"/>
</dbReference>
<protein>
    <submittedName>
        <fullName evidence="4">Zinc-binding dehydrogenase</fullName>
    </submittedName>
</protein>
<dbReference type="Pfam" id="PF08240">
    <property type="entry name" value="ADH_N"/>
    <property type="match status" value="1"/>
</dbReference>
<keyword evidence="5" id="KW-1185">Reference proteome</keyword>
<dbReference type="PANTHER" id="PTHR43401:SF2">
    <property type="entry name" value="L-THREONINE 3-DEHYDROGENASE"/>
    <property type="match status" value="1"/>
</dbReference>
<evidence type="ECO:0000256" key="1">
    <source>
        <dbReference type="ARBA" id="ARBA00023002"/>
    </source>
</evidence>
<proteinExistence type="predicted"/>
<reference evidence="4 5" key="1">
    <citation type="journal article" date="2021" name="ISME Commun">
        <title>Automated analysis of genomic sequences facilitates high-throughput and comprehensive description of bacteria.</title>
        <authorList>
            <person name="Hitch T.C.A."/>
        </authorList>
    </citation>
    <scope>NUCLEOTIDE SEQUENCE [LARGE SCALE GENOMIC DNA]</scope>
    <source>
        <strain evidence="4 5">Sanger_02</strain>
    </source>
</reference>
<dbReference type="InterPro" id="IPR013154">
    <property type="entry name" value="ADH-like_N"/>
</dbReference>
<evidence type="ECO:0000313" key="4">
    <source>
        <dbReference type="EMBL" id="MCU6699560.1"/>
    </source>
</evidence>